<dbReference type="InterPro" id="IPR037939">
    <property type="entry name" value="CRADD"/>
</dbReference>
<dbReference type="Pfam" id="PF00619">
    <property type="entry name" value="CARD"/>
    <property type="match status" value="1"/>
</dbReference>
<evidence type="ECO:0000256" key="1">
    <source>
        <dbReference type="SAM" id="MobiDB-lite"/>
    </source>
</evidence>
<organism evidence="3 4">
    <name type="scientific">Strongylocentrotus purpuratus</name>
    <name type="common">Purple sea urchin</name>
    <dbReference type="NCBI Taxonomy" id="7668"/>
    <lineage>
        <taxon>Eukaryota</taxon>
        <taxon>Metazoa</taxon>
        <taxon>Echinodermata</taxon>
        <taxon>Eleutherozoa</taxon>
        <taxon>Echinozoa</taxon>
        <taxon>Echinoidea</taxon>
        <taxon>Euechinoidea</taxon>
        <taxon>Echinacea</taxon>
        <taxon>Camarodonta</taxon>
        <taxon>Echinidea</taxon>
        <taxon>Strongylocentrotidae</taxon>
        <taxon>Strongylocentrotus</taxon>
    </lineage>
</organism>
<protein>
    <recommendedName>
        <fullName evidence="2">CARD domain-containing protein</fullName>
    </recommendedName>
</protein>
<feature type="compositionally biased region" description="Pro residues" evidence="1">
    <location>
        <begin position="151"/>
        <end position="161"/>
    </location>
</feature>
<reference evidence="3" key="2">
    <citation type="submission" date="2021-01" db="UniProtKB">
        <authorList>
            <consortium name="EnsemblMetazoa"/>
        </authorList>
    </citation>
    <scope>IDENTIFICATION</scope>
</reference>
<dbReference type="CDD" id="cd01671">
    <property type="entry name" value="CARD"/>
    <property type="match status" value="1"/>
</dbReference>
<dbReference type="KEGG" id="spu:100890518"/>
<dbReference type="OMA" id="NNNFVIM"/>
<dbReference type="AlphaFoldDB" id="A0A7M7SZ35"/>
<accession>A0A7M7SZ35</accession>
<evidence type="ECO:0000313" key="4">
    <source>
        <dbReference type="Proteomes" id="UP000007110"/>
    </source>
</evidence>
<dbReference type="Gene3D" id="1.10.533.10">
    <property type="entry name" value="Death Domain, Fas"/>
    <property type="match status" value="1"/>
</dbReference>
<dbReference type="PROSITE" id="PS50209">
    <property type="entry name" value="CARD"/>
    <property type="match status" value="1"/>
</dbReference>
<feature type="region of interest" description="Disordered" evidence="1">
    <location>
        <begin position="92"/>
        <end position="170"/>
    </location>
</feature>
<feature type="domain" description="CARD" evidence="2">
    <location>
        <begin position="1"/>
        <end position="92"/>
    </location>
</feature>
<evidence type="ECO:0000259" key="2">
    <source>
        <dbReference type="PROSITE" id="PS50209"/>
    </source>
</evidence>
<dbReference type="EnsemblMetazoa" id="XM_030986097">
    <property type="protein sequence ID" value="XP_030841957"/>
    <property type="gene ID" value="LOC100890518"/>
</dbReference>
<name>A0A7M7SZ35_STRPU</name>
<dbReference type="SUPFAM" id="SSF47986">
    <property type="entry name" value="DEATH domain"/>
    <property type="match status" value="1"/>
</dbReference>
<dbReference type="PANTHER" id="PTHR15034">
    <property type="entry name" value="DEATH DOMAIN-CONTAINING PROTEIN CRADD"/>
    <property type="match status" value="1"/>
</dbReference>
<keyword evidence="4" id="KW-1185">Reference proteome</keyword>
<dbReference type="GO" id="GO:0002020">
    <property type="term" value="F:protease binding"/>
    <property type="evidence" value="ECO:0007669"/>
    <property type="project" value="InterPro"/>
</dbReference>
<proteinExistence type="predicted"/>
<dbReference type="Proteomes" id="UP000007110">
    <property type="component" value="Unassembled WGS sequence"/>
</dbReference>
<dbReference type="InterPro" id="IPR001315">
    <property type="entry name" value="CARD"/>
</dbReference>
<sequence>MDVMDRMVLQKNWTYLLDSLNSEDVIPYLIQDLILDFEMVEEIEAAETKKKRTRRLMTKLMQRGPTAYQAFRKSLLEKEVYEHLVQRLDSTEIDPATLPVPAPNSPQSGNIQIKQPDLGITQMDEDTPSQPSTLSSQTFQPKSQSVQQTPPQLPQPSPSSLPPATGSNNFRISGNNNFVIMGSNNTQVYYH</sequence>
<dbReference type="RefSeq" id="XP_030841957.1">
    <property type="nucleotide sequence ID" value="XM_030986097.1"/>
</dbReference>
<dbReference type="PANTHER" id="PTHR15034:SF5">
    <property type="entry name" value="DEATH DOMAIN-CONTAINING PROTEIN CRADD"/>
    <property type="match status" value="1"/>
</dbReference>
<dbReference type="InterPro" id="IPR011029">
    <property type="entry name" value="DEATH-like_dom_sf"/>
</dbReference>
<dbReference type="GO" id="GO:0070513">
    <property type="term" value="F:death domain binding"/>
    <property type="evidence" value="ECO:0007669"/>
    <property type="project" value="InterPro"/>
</dbReference>
<reference evidence="4" key="1">
    <citation type="submission" date="2015-02" db="EMBL/GenBank/DDBJ databases">
        <title>Genome sequencing for Strongylocentrotus purpuratus.</title>
        <authorList>
            <person name="Murali S."/>
            <person name="Liu Y."/>
            <person name="Vee V."/>
            <person name="English A."/>
            <person name="Wang M."/>
            <person name="Skinner E."/>
            <person name="Han Y."/>
            <person name="Muzny D.M."/>
            <person name="Worley K.C."/>
            <person name="Gibbs R.A."/>
        </authorList>
    </citation>
    <scope>NUCLEOTIDE SEQUENCE</scope>
</reference>
<dbReference type="SMART" id="SM00114">
    <property type="entry name" value="CARD"/>
    <property type="match status" value="1"/>
</dbReference>
<feature type="compositionally biased region" description="Low complexity" evidence="1">
    <location>
        <begin position="128"/>
        <end position="150"/>
    </location>
</feature>
<evidence type="ECO:0000313" key="3">
    <source>
        <dbReference type="EnsemblMetazoa" id="XP_030841957"/>
    </source>
</evidence>
<dbReference type="InParanoid" id="A0A7M7SZ35"/>
<dbReference type="GeneID" id="100890518"/>
<dbReference type="OrthoDB" id="10031931at2759"/>
<dbReference type="GO" id="GO:0042981">
    <property type="term" value="P:regulation of apoptotic process"/>
    <property type="evidence" value="ECO:0007669"/>
    <property type="project" value="InterPro"/>
</dbReference>